<reference evidence="1 2" key="1">
    <citation type="journal article" date="2017" name="Gigascience">
        <title>Draft genome of the honey bee ectoparasitic mite, Tropilaelaps mercedesae, is shaped by the parasitic life history.</title>
        <authorList>
            <person name="Dong X."/>
            <person name="Armstrong S.D."/>
            <person name="Xia D."/>
            <person name="Makepeace B.L."/>
            <person name="Darby A.C."/>
            <person name="Kadowaki T."/>
        </authorList>
    </citation>
    <scope>NUCLEOTIDE SEQUENCE [LARGE SCALE GENOMIC DNA]</scope>
    <source>
        <strain evidence="1">Wuxi-XJTLU</strain>
    </source>
</reference>
<evidence type="ECO:0000313" key="2">
    <source>
        <dbReference type="Proteomes" id="UP000192247"/>
    </source>
</evidence>
<dbReference type="InParanoid" id="A0A1V9XPH8"/>
<proteinExistence type="predicted"/>
<sequence>KINLQYLRSHLRFNTISIISKKPQNSTSVAVIIDRQYKAIFV</sequence>
<feature type="non-terminal residue" evidence="1">
    <location>
        <position position="42"/>
    </location>
</feature>
<evidence type="ECO:0000313" key="1">
    <source>
        <dbReference type="EMBL" id="OQR75419.1"/>
    </source>
</evidence>
<feature type="non-terminal residue" evidence="1">
    <location>
        <position position="1"/>
    </location>
</feature>
<organism evidence="1 2">
    <name type="scientific">Tropilaelaps mercedesae</name>
    <dbReference type="NCBI Taxonomy" id="418985"/>
    <lineage>
        <taxon>Eukaryota</taxon>
        <taxon>Metazoa</taxon>
        <taxon>Ecdysozoa</taxon>
        <taxon>Arthropoda</taxon>
        <taxon>Chelicerata</taxon>
        <taxon>Arachnida</taxon>
        <taxon>Acari</taxon>
        <taxon>Parasitiformes</taxon>
        <taxon>Mesostigmata</taxon>
        <taxon>Gamasina</taxon>
        <taxon>Dermanyssoidea</taxon>
        <taxon>Laelapidae</taxon>
        <taxon>Tropilaelaps</taxon>
    </lineage>
</organism>
<dbReference type="AlphaFoldDB" id="A0A1V9XPH8"/>
<name>A0A1V9XPH8_9ACAR</name>
<dbReference type="Proteomes" id="UP000192247">
    <property type="component" value="Unassembled WGS sequence"/>
</dbReference>
<protein>
    <submittedName>
        <fullName evidence="1">Uncharacterized protein</fullName>
    </submittedName>
</protein>
<gene>
    <name evidence="1" type="ORF">BIW11_08432</name>
</gene>
<comment type="caution">
    <text evidence="1">The sequence shown here is derived from an EMBL/GenBank/DDBJ whole genome shotgun (WGS) entry which is preliminary data.</text>
</comment>
<accession>A0A1V9XPH8</accession>
<keyword evidence="2" id="KW-1185">Reference proteome</keyword>
<dbReference type="EMBL" id="MNPL01006389">
    <property type="protein sequence ID" value="OQR75419.1"/>
    <property type="molecule type" value="Genomic_DNA"/>
</dbReference>